<reference evidence="2" key="1">
    <citation type="submission" date="2022-10" db="EMBL/GenBank/DDBJ databases">
        <title>Sifting through the core-genome to identify putative cross-protective antigens against Riemerella anatipestifer.</title>
        <authorList>
            <person name="Zheng X."/>
            <person name="Zhang W."/>
        </authorList>
    </citation>
    <scope>NUCLEOTIDE SEQUENCE</scope>
    <source>
        <strain evidence="2">ZWRA178</strain>
    </source>
</reference>
<organism evidence="2 3">
    <name type="scientific">Riemerella anatipestifer</name>
    <name type="common">Moraxella anatipestifer</name>
    <dbReference type="NCBI Taxonomy" id="34085"/>
    <lineage>
        <taxon>Bacteria</taxon>
        <taxon>Pseudomonadati</taxon>
        <taxon>Bacteroidota</taxon>
        <taxon>Flavobacteriia</taxon>
        <taxon>Flavobacteriales</taxon>
        <taxon>Weeksellaceae</taxon>
        <taxon>Riemerella</taxon>
    </lineage>
</organism>
<dbReference type="RefSeq" id="WP_161398820.1">
    <property type="nucleotide sequence ID" value="NZ_CP081925.1"/>
</dbReference>
<dbReference type="AlphaFoldDB" id="A0AAP3AK28"/>
<protein>
    <submittedName>
        <fullName evidence="2">Uncharacterized protein</fullName>
    </submittedName>
</protein>
<sequence length="140" mass="16242">MALLDERKTDVGVIEGRFIKAKLQQYGEDVLKSSKKHRRINRFSSSKWDTGSISVSDNAVDYRILAPMRFVDMKTRKSRGYTRGTRKIPGGKKKKKNYPVHNKPTMVHKKFLVKSLSFGFTEEVKQQFRALAEKEDFTKI</sequence>
<feature type="region of interest" description="Disordered" evidence="1">
    <location>
        <begin position="76"/>
        <end position="100"/>
    </location>
</feature>
<evidence type="ECO:0000313" key="2">
    <source>
        <dbReference type="EMBL" id="MCW0523231.1"/>
    </source>
</evidence>
<dbReference type="Proteomes" id="UP001207440">
    <property type="component" value="Unassembled WGS sequence"/>
</dbReference>
<dbReference type="EMBL" id="JAOZYT010000010">
    <property type="protein sequence ID" value="MCW0523231.1"/>
    <property type="molecule type" value="Genomic_DNA"/>
</dbReference>
<name>A0AAP3AK28_RIEAN</name>
<comment type="caution">
    <text evidence="2">The sequence shown here is derived from an EMBL/GenBank/DDBJ whole genome shotgun (WGS) entry which is preliminary data.</text>
</comment>
<feature type="compositionally biased region" description="Basic residues" evidence="1">
    <location>
        <begin position="76"/>
        <end position="98"/>
    </location>
</feature>
<evidence type="ECO:0000256" key="1">
    <source>
        <dbReference type="SAM" id="MobiDB-lite"/>
    </source>
</evidence>
<proteinExistence type="predicted"/>
<evidence type="ECO:0000313" key="3">
    <source>
        <dbReference type="Proteomes" id="UP001207440"/>
    </source>
</evidence>
<gene>
    <name evidence="2" type="ORF">OKE68_02725</name>
</gene>
<accession>A0AAP3AK28</accession>